<gene>
    <name evidence="1" type="ORF">VJ786_14880</name>
</gene>
<dbReference type="Gene3D" id="2.60.120.10">
    <property type="entry name" value="Jelly Rolls"/>
    <property type="match status" value="1"/>
</dbReference>
<dbReference type="InterPro" id="IPR014710">
    <property type="entry name" value="RmlC-like_jellyroll"/>
</dbReference>
<sequence>MLKILEKHINAIVPMPAADFQELTNYVEVVSLNKKEYLQELDHYSNDQYFVLQGCLRMFTLNEKGVEMTTDFALENWWISDHKSLLQETKSLCAIQAVEKSAVIRMSKQNEVKICERFPVMYAYFSAVYRKAYAAAQYRNILFKLYSKEEIYLQFSRNFPDFMQRVPQYLIASYLGLTPEYVSEIRKKSIS</sequence>
<organism evidence="1 2">
    <name type="scientific">Sphingobacterium tenebrionis</name>
    <dbReference type="NCBI Taxonomy" id="3111775"/>
    <lineage>
        <taxon>Bacteria</taxon>
        <taxon>Pseudomonadati</taxon>
        <taxon>Bacteroidota</taxon>
        <taxon>Sphingobacteriia</taxon>
        <taxon>Sphingobacteriales</taxon>
        <taxon>Sphingobacteriaceae</taxon>
        <taxon>Sphingobacterium</taxon>
    </lineage>
</organism>
<dbReference type="RefSeq" id="WP_134776420.1">
    <property type="nucleotide sequence ID" value="NZ_JAYLLN010000047.1"/>
</dbReference>
<dbReference type="Proteomes" id="UP001363035">
    <property type="component" value="Unassembled WGS sequence"/>
</dbReference>
<name>A0ABU8I9S5_9SPHI</name>
<dbReference type="SUPFAM" id="SSF51206">
    <property type="entry name" value="cAMP-binding domain-like"/>
    <property type="match status" value="1"/>
</dbReference>
<reference evidence="1 2" key="1">
    <citation type="submission" date="2024-01" db="EMBL/GenBank/DDBJ databases">
        <title>Sphingobacterium tenebrionis sp. nov., a novel endophyte isolated from tenebrio molitor intestines.</title>
        <authorList>
            <person name="Zhang C."/>
        </authorList>
    </citation>
    <scope>NUCLEOTIDE SEQUENCE [LARGE SCALE GENOMIC DNA]</scope>
    <source>
        <strain evidence="1 2">PU5-4</strain>
    </source>
</reference>
<evidence type="ECO:0000313" key="1">
    <source>
        <dbReference type="EMBL" id="MEI5986186.1"/>
    </source>
</evidence>
<accession>A0ABU8I9S5</accession>
<proteinExistence type="predicted"/>
<dbReference type="InterPro" id="IPR018490">
    <property type="entry name" value="cNMP-bd_dom_sf"/>
</dbReference>
<protein>
    <submittedName>
        <fullName evidence="1">Crp/Fnr family transcriptional regulator</fullName>
    </submittedName>
</protein>
<evidence type="ECO:0000313" key="2">
    <source>
        <dbReference type="Proteomes" id="UP001363035"/>
    </source>
</evidence>
<keyword evidence="2" id="KW-1185">Reference proteome</keyword>
<comment type="caution">
    <text evidence="1">The sequence shown here is derived from an EMBL/GenBank/DDBJ whole genome shotgun (WGS) entry which is preliminary data.</text>
</comment>
<dbReference type="EMBL" id="JAYLLN010000047">
    <property type="protein sequence ID" value="MEI5986186.1"/>
    <property type="molecule type" value="Genomic_DNA"/>
</dbReference>